<feature type="domain" description="TadE-like" evidence="2">
    <location>
        <begin position="6"/>
        <end position="48"/>
    </location>
</feature>
<keyword evidence="1" id="KW-1133">Transmembrane helix</keyword>
<evidence type="ECO:0000313" key="3">
    <source>
        <dbReference type="EMBL" id="RXJ01904.1"/>
    </source>
</evidence>
<keyword evidence="1" id="KW-0812">Transmembrane</keyword>
<comment type="caution">
    <text evidence="3">The sequence shown here is derived from an EMBL/GenBank/DDBJ whole genome shotgun (WGS) entry which is preliminary data.</text>
</comment>
<dbReference type="EMBL" id="QOUX01000030">
    <property type="protein sequence ID" value="RXJ01904.1"/>
    <property type="molecule type" value="Genomic_DNA"/>
</dbReference>
<name>A0A4Q0VWJ5_9BACI</name>
<evidence type="ECO:0000313" key="4">
    <source>
        <dbReference type="Proteomes" id="UP000290649"/>
    </source>
</evidence>
<accession>A0A4Q0VWJ5</accession>
<reference evidence="3 4" key="1">
    <citation type="journal article" date="2019" name="Int. J. Syst. Evol. Microbiol.">
        <title>Anaerobacillus alkaliphilus sp. nov., a novel alkaliphilic and moderately halophilic bacterium.</title>
        <authorList>
            <person name="Borsodi A.K."/>
            <person name="Aszalos J.M."/>
            <person name="Bihari P."/>
            <person name="Nagy I."/>
            <person name="Schumann P."/>
            <person name="Sproer C."/>
            <person name="Kovacs A.L."/>
            <person name="Boka K."/>
            <person name="Dobosy P."/>
            <person name="Ovari M."/>
            <person name="Szili-Kovacs T."/>
            <person name="Toth E."/>
        </authorList>
    </citation>
    <scope>NUCLEOTIDE SEQUENCE [LARGE SCALE GENOMIC DNA]</scope>
    <source>
        <strain evidence="3 4">B16-10</strain>
    </source>
</reference>
<keyword evidence="4" id="KW-1185">Reference proteome</keyword>
<sequence>MKSEDGQALVEFALVFMLLMLLLCGIVDFGRAFHAYLALDHAGREAARIASIGENDVKVRDAAKAAVRHLSINDTNISIIPAANIRKQGDFATVTLTYDLEFITPLIGRLFTDNLLSIESRTVMRVE</sequence>
<proteinExistence type="predicted"/>
<dbReference type="Pfam" id="PF07811">
    <property type="entry name" value="TadE"/>
    <property type="match status" value="1"/>
</dbReference>
<evidence type="ECO:0000259" key="2">
    <source>
        <dbReference type="Pfam" id="PF07811"/>
    </source>
</evidence>
<feature type="transmembrane region" description="Helical" evidence="1">
    <location>
        <begin position="12"/>
        <end position="30"/>
    </location>
</feature>
<dbReference type="AlphaFoldDB" id="A0A4Q0VWJ5"/>
<evidence type="ECO:0000256" key="1">
    <source>
        <dbReference type="SAM" id="Phobius"/>
    </source>
</evidence>
<protein>
    <submittedName>
        <fullName evidence="3">Pilus assembly protein</fullName>
    </submittedName>
</protein>
<gene>
    <name evidence="3" type="ORF">DS745_08700</name>
</gene>
<dbReference type="InterPro" id="IPR012495">
    <property type="entry name" value="TadE-like_dom"/>
</dbReference>
<organism evidence="3 4">
    <name type="scientific">Anaerobacillus alkaliphilus</name>
    <dbReference type="NCBI Taxonomy" id="1548597"/>
    <lineage>
        <taxon>Bacteria</taxon>
        <taxon>Bacillati</taxon>
        <taxon>Bacillota</taxon>
        <taxon>Bacilli</taxon>
        <taxon>Bacillales</taxon>
        <taxon>Bacillaceae</taxon>
        <taxon>Anaerobacillus</taxon>
    </lineage>
</organism>
<dbReference type="OrthoDB" id="1683505at2"/>
<dbReference type="Proteomes" id="UP000290649">
    <property type="component" value="Unassembled WGS sequence"/>
</dbReference>
<dbReference type="RefSeq" id="WP_129077862.1">
    <property type="nucleotide sequence ID" value="NZ_QOUX01000030.1"/>
</dbReference>
<keyword evidence="1" id="KW-0472">Membrane</keyword>